<name>A0A1H5X7S7_NITMU</name>
<organism evidence="1 2">
    <name type="scientific">Nitrosospira multiformis (strain ATCC 25196 / NCIMB 11849 / C 71)</name>
    <dbReference type="NCBI Taxonomy" id="323848"/>
    <lineage>
        <taxon>Bacteria</taxon>
        <taxon>Pseudomonadati</taxon>
        <taxon>Pseudomonadota</taxon>
        <taxon>Betaproteobacteria</taxon>
        <taxon>Nitrosomonadales</taxon>
        <taxon>Nitrosomonadaceae</taxon>
        <taxon>Nitrosospira</taxon>
    </lineage>
</organism>
<dbReference type="Proteomes" id="UP000236751">
    <property type="component" value="Unassembled WGS sequence"/>
</dbReference>
<evidence type="ECO:0000313" key="1">
    <source>
        <dbReference type="EMBL" id="SEG07427.1"/>
    </source>
</evidence>
<reference evidence="1 2" key="1">
    <citation type="submission" date="2016-10" db="EMBL/GenBank/DDBJ databases">
        <authorList>
            <person name="de Groot N.N."/>
        </authorList>
    </citation>
    <scope>NUCLEOTIDE SEQUENCE [LARGE SCALE GENOMIC DNA]</scope>
    <source>
        <strain evidence="1 2">Nl13</strain>
    </source>
</reference>
<evidence type="ECO:0000313" key="2">
    <source>
        <dbReference type="Proteomes" id="UP000236751"/>
    </source>
</evidence>
<dbReference type="EMBL" id="FNVK01000027">
    <property type="protein sequence ID" value="SEG07427.1"/>
    <property type="molecule type" value="Genomic_DNA"/>
</dbReference>
<sequence>MCRAAIRPIRFNLAYSRRSSFRFNRRLPTNLALVFATLLTGCAGKPVIQTQVIEKPVAVPCLVDSPPECKSAYAVDRVSIKDDPLTINRALRAEIEERSACEVKLLAALRGCKKGMRSM</sequence>
<accession>A0A1H5X7S7</accession>
<protein>
    <submittedName>
        <fullName evidence="1">Uncharacterized protein</fullName>
    </submittedName>
</protein>
<proteinExistence type="predicted"/>
<dbReference type="AlphaFoldDB" id="A0A1H5X7S7"/>
<gene>
    <name evidence="1" type="ORF">SAMN05216403_12719</name>
</gene>